<proteinExistence type="predicted"/>
<sequence length="136" mass="15241">KIILSHVTCAHGSKAVGAVQRADQRRLLVEGLVKHWHAYRRSLKKLQRFLADTRRLLPSAGPARCGVQQLRRSLQDLQVRTGTGNIRPGPGPGPREPVLDQDQGPGNWSSTRIRAQGPGNRSWTRVRSYLIVFIHK</sequence>
<evidence type="ECO:0000313" key="2">
    <source>
        <dbReference type="Ensembl" id="ENSTRUP00000049938.2"/>
    </source>
</evidence>
<protein>
    <submittedName>
        <fullName evidence="2">Uncharacterized protein</fullName>
    </submittedName>
</protein>
<evidence type="ECO:0000256" key="1">
    <source>
        <dbReference type="SAM" id="MobiDB-lite"/>
    </source>
</evidence>
<dbReference type="Ensembl" id="ENSTRUT00000055373.2">
    <property type="protein sequence ID" value="ENSTRUP00000049938.2"/>
    <property type="gene ID" value="ENSTRUG00000024118.2"/>
</dbReference>
<dbReference type="InParanoid" id="A0A3B5K1X2"/>
<organism evidence="2 3">
    <name type="scientific">Takifugu rubripes</name>
    <name type="common">Japanese pufferfish</name>
    <name type="synonym">Fugu rubripes</name>
    <dbReference type="NCBI Taxonomy" id="31033"/>
    <lineage>
        <taxon>Eukaryota</taxon>
        <taxon>Metazoa</taxon>
        <taxon>Chordata</taxon>
        <taxon>Craniata</taxon>
        <taxon>Vertebrata</taxon>
        <taxon>Euteleostomi</taxon>
        <taxon>Actinopterygii</taxon>
        <taxon>Neopterygii</taxon>
        <taxon>Teleostei</taxon>
        <taxon>Neoteleostei</taxon>
        <taxon>Acanthomorphata</taxon>
        <taxon>Eupercaria</taxon>
        <taxon>Tetraodontiformes</taxon>
        <taxon>Tetradontoidea</taxon>
        <taxon>Tetraodontidae</taxon>
        <taxon>Takifugu</taxon>
    </lineage>
</organism>
<reference evidence="2 3" key="1">
    <citation type="journal article" date="2011" name="Genome Biol. Evol.">
        <title>Integration of the genetic map and genome assembly of fugu facilitates insights into distinct features of genome evolution in teleosts and mammals.</title>
        <authorList>
            <person name="Kai W."/>
            <person name="Kikuchi K."/>
            <person name="Tohari S."/>
            <person name="Chew A.K."/>
            <person name="Tay A."/>
            <person name="Fujiwara A."/>
            <person name="Hosoya S."/>
            <person name="Suetake H."/>
            <person name="Naruse K."/>
            <person name="Brenner S."/>
            <person name="Suzuki Y."/>
            <person name="Venkatesh B."/>
        </authorList>
    </citation>
    <scope>NUCLEOTIDE SEQUENCE [LARGE SCALE GENOMIC DNA]</scope>
</reference>
<dbReference type="AlphaFoldDB" id="A0A3B5K1X2"/>
<evidence type="ECO:0000313" key="3">
    <source>
        <dbReference type="Proteomes" id="UP000005226"/>
    </source>
</evidence>
<feature type="compositionally biased region" description="Polar residues" evidence="1">
    <location>
        <begin position="104"/>
        <end position="119"/>
    </location>
</feature>
<reference evidence="2" key="2">
    <citation type="submission" date="2025-08" db="UniProtKB">
        <authorList>
            <consortium name="Ensembl"/>
        </authorList>
    </citation>
    <scope>IDENTIFICATION</scope>
</reference>
<name>A0A3B5K1X2_TAKRU</name>
<dbReference type="Proteomes" id="UP000005226">
    <property type="component" value="Chromosome 2"/>
</dbReference>
<feature type="region of interest" description="Disordered" evidence="1">
    <location>
        <begin position="78"/>
        <end position="119"/>
    </location>
</feature>
<accession>A0A3B5K1X2</accession>
<keyword evidence="3" id="KW-1185">Reference proteome</keyword>
<reference evidence="2" key="3">
    <citation type="submission" date="2025-09" db="UniProtKB">
        <authorList>
            <consortium name="Ensembl"/>
        </authorList>
    </citation>
    <scope>IDENTIFICATION</scope>
</reference>